<dbReference type="InterPro" id="IPR002178">
    <property type="entry name" value="PTS_EIIA_type-2_dom"/>
</dbReference>
<keyword evidence="3" id="KW-0762">Sugar transport</keyword>
<evidence type="ECO:0000256" key="2">
    <source>
        <dbReference type="ARBA" id="ARBA00022553"/>
    </source>
</evidence>
<feature type="domain" description="PTS EIIA type-2" evidence="6">
    <location>
        <begin position="5"/>
        <end position="150"/>
    </location>
</feature>
<dbReference type="PANTHER" id="PTHR47738:SF1">
    <property type="entry name" value="NITROGEN REGULATORY PROTEIN"/>
    <property type="match status" value="1"/>
</dbReference>
<dbReference type="Pfam" id="PF00359">
    <property type="entry name" value="PTS_EIIA_2"/>
    <property type="match status" value="1"/>
</dbReference>
<keyword evidence="4" id="KW-0808">Transferase</keyword>
<dbReference type="EMBL" id="PGET01000001">
    <property type="protein sequence ID" value="PJJ28430.1"/>
    <property type="molecule type" value="Genomic_DNA"/>
</dbReference>
<name>A0A2M8Z4R1_9FIRM</name>
<dbReference type="GO" id="GO:0009401">
    <property type="term" value="P:phosphoenolpyruvate-dependent sugar phosphotransferase system"/>
    <property type="evidence" value="ECO:0007669"/>
    <property type="project" value="UniProtKB-KW"/>
</dbReference>
<comment type="caution">
    <text evidence="7">The sequence shown here is derived from an EMBL/GenBank/DDBJ whole genome shotgun (WGS) entry which is preliminary data.</text>
</comment>
<dbReference type="NCBIfam" id="TIGR00848">
    <property type="entry name" value="fruA"/>
    <property type="match status" value="1"/>
</dbReference>
<dbReference type="GO" id="GO:0008982">
    <property type="term" value="F:protein-N(PI)-phosphohistidine-sugar phosphotransferase activity"/>
    <property type="evidence" value="ECO:0007669"/>
    <property type="project" value="InterPro"/>
</dbReference>
<keyword evidence="2" id="KW-0597">Phosphoprotein</keyword>
<dbReference type="Proteomes" id="UP000231092">
    <property type="component" value="Unassembled WGS sequence"/>
</dbReference>
<dbReference type="InterPro" id="IPR016152">
    <property type="entry name" value="PTrfase/Anion_transptr"/>
</dbReference>
<dbReference type="InterPro" id="IPR004715">
    <property type="entry name" value="PTS_IIA_fruc"/>
</dbReference>
<keyword evidence="1" id="KW-0813">Transport</keyword>
<protein>
    <submittedName>
        <fullName evidence="7">PTS system fructose-specific IIA component/PTS system fructose-specific IIC component</fullName>
    </submittedName>
</protein>
<gene>
    <name evidence="7" type="ORF">H171_1933</name>
</gene>
<evidence type="ECO:0000313" key="8">
    <source>
        <dbReference type="Proteomes" id="UP000231092"/>
    </source>
</evidence>
<proteinExistence type="predicted"/>
<dbReference type="Gene3D" id="3.40.930.10">
    <property type="entry name" value="Mannitol-specific EII, Chain A"/>
    <property type="match status" value="1"/>
</dbReference>
<sequence>MMTKEVIKKDYIFTGMEFGSKEEALRSIAEKAVSLGLCRDVEGTYKGFLERESQGPTGMEDGFAIPHTRCESVVQTGIIVVKSNNELEWESFDGKPVHIMIALIVPKENYGNEHIQILASLSRMLMKQEFRNRLMESDSAGEIYEVIHQAVSIN</sequence>
<dbReference type="AlphaFoldDB" id="A0A2M8Z4R1"/>
<dbReference type="SUPFAM" id="SSF55804">
    <property type="entry name" value="Phoshotransferase/anion transport protein"/>
    <property type="match status" value="1"/>
</dbReference>
<dbReference type="CDD" id="cd00211">
    <property type="entry name" value="PTS_IIA_fru"/>
    <property type="match status" value="1"/>
</dbReference>
<evidence type="ECO:0000256" key="5">
    <source>
        <dbReference type="ARBA" id="ARBA00022683"/>
    </source>
</evidence>
<keyword evidence="5" id="KW-0598">Phosphotransferase system</keyword>
<dbReference type="PANTHER" id="PTHR47738">
    <property type="entry name" value="PTS SYSTEM FRUCTOSE-LIKE EIIA COMPONENT-RELATED"/>
    <property type="match status" value="1"/>
</dbReference>
<evidence type="ECO:0000256" key="4">
    <source>
        <dbReference type="ARBA" id="ARBA00022679"/>
    </source>
</evidence>
<dbReference type="OrthoDB" id="95460at2"/>
<evidence type="ECO:0000259" key="6">
    <source>
        <dbReference type="PROSITE" id="PS51094"/>
    </source>
</evidence>
<dbReference type="GO" id="GO:0016020">
    <property type="term" value="C:membrane"/>
    <property type="evidence" value="ECO:0007669"/>
    <property type="project" value="InterPro"/>
</dbReference>
<evidence type="ECO:0000256" key="3">
    <source>
        <dbReference type="ARBA" id="ARBA00022597"/>
    </source>
</evidence>
<organism evidence="7 8">
    <name type="scientific">[Clostridium] celerecrescens 18A</name>
    <dbReference type="NCBI Taxonomy" id="1286362"/>
    <lineage>
        <taxon>Bacteria</taxon>
        <taxon>Bacillati</taxon>
        <taxon>Bacillota</taxon>
        <taxon>Clostridia</taxon>
        <taxon>Lachnospirales</taxon>
        <taxon>Lachnospiraceae</taxon>
        <taxon>Lacrimispora</taxon>
    </lineage>
</organism>
<accession>A0A2M8Z4R1</accession>
<dbReference type="PROSITE" id="PS51094">
    <property type="entry name" value="PTS_EIIA_TYPE_2"/>
    <property type="match status" value="1"/>
</dbReference>
<dbReference type="InterPro" id="IPR051541">
    <property type="entry name" value="PTS_SugarTrans_NitroReg"/>
</dbReference>
<dbReference type="GO" id="GO:0030295">
    <property type="term" value="F:protein kinase activator activity"/>
    <property type="evidence" value="ECO:0007669"/>
    <property type="project" value="TreeGrafter"/>
</dbReference>
<evidence type="ECO:0000313" key="7">
    <source>
        <dbReference type="EMBL" id="PJJ28430.1"/>
    </source>
</evidence>
<dbReference type="RefSeq" id="WP_100304924.1">
    <property type="nucleotide sequence ID" value="NZ_PGET01000001.1"/>
</dbReference>
<reference evidence="7 8" key="1">
    <citation type="submission" date="2017-11" db="EMBL/GenBank/DDBJ databases">
        <title>Understudied soil microbes with underappreciated capabilities: Untangling the Clostridium saccharolyticum group.</title>
        <authorList>
            <person name="Leschine S."/>
        </authorList>
    </citation>
    <scope>NUCLEOTIDE SEQUENCE [LARGE SCALE GENOMIC DNA]</scope>
    <source>
        <strain evidence="7 8">18A</strain>
    </source>
</reference>
<evidence type="ECO:0000256" key="1">
    <source>
        <dbReference type="ARBA" id="ARBA00022448"/>
    </source>
</evidence>